<evidence type="ECO:0000313" key="2">
    <source>
        <dbReference type="Proteomes" id="UP001162501"/>
    </source>
</evidence>
<gene>
    <name evidence="1" type="ORF">MRATA1EN22A_LOCUS29859</name>
</gene>
<dbReference type="Proteomes" id="UP001162501">
    <property type="component" value="Unassembled WGS sequence"/>
</dbReference>
<organism evidence="1 2">
    <name type="scientific">Rangifer tarandus platyrhynchus</name>
    <name type="common">Svalbard reindeer</name>
    <dbReference type="NCBI Taxonomy" id="3082113"/>
    <lineage>
        <taxon>Eukaryota</taxon>
        <taxon>Metazoa</taxon>
        <taxon>Chordata</taxon>
        <taxon>Craniata</taxon>
        <taxon>Vertebrata</taxon>
        <taxon>Euteleostomi</taxon>
        <taxon>Mammalia</taxon>
        <taxon>Eutheria</taxon>
        <taxon>Laurasiatheria</taxon>
        <taxon>Artiodactyla</taxon>
        <taxon>Ruminantia</taxon>
        <taxon>Pecora</taxon>
        <taxon>Cervidae</taxon>
        <taxon>Odocoileinae</taxon>
        <taxon>Rangifer</taxon>
    </lineage>
</organism>
<proteinExistence type="predicted"/>
<protein>
    <submittedName>
        <fullName evidence="1">Uncharacterized protein</fullName>
    </submittedName>
</protein>
<sequence>MNWLFASGGQSIGTSACPSNEYSGLISPRTDWFDVLTVQGTLKSPPQHHRLKASAPQHSAFFMVQLTSVHDYWKNHGFDYTDLCQQSVYRHSIKIILFSCTLLFSLCQNKLDCFLMLA</sequence>
<evidence type="ECO:0000313" key="1">
    <source>
        <dbReference type="EMBL" id="CAM9206302.1"/>
    </source>
</evidence>
<accession>A0ACB1KH05</accession>
<dbReference type="EMBL" id="CATOBB020000940">
    <property type="protein sequence ID" value="CAM9206302.1"/>
    <property type="molecule type" value="Genomic_DNA"/>
</dbReference>
<comment type="caution">
    <text evidence="1">The sequence shown here is derived from an EMBL/GenBank/DDBJ whole genome shotgun (WGS) entry which is preliminary data.</text>
</comment>
<reference evidence="1" key="1">
    <citation type="submission" date="2025-03" db="EMBL/GenBank/DDBJ databases">
        <authorList>
            <consortium name="ELIXIR-Norway"/>
            <consortium name="Elixir Norway"/>
        </authorList>
    </citation>
    <scope>NUCLEOTIDE SEQUENCE</scope>
</reference>
<name>A0ACB1KH05_RANTA</name>